<name>A0A382JLD9_9ZZZZ</name>
<dbReference type="EMBL" id="UINC01074705">
    <property type="protein sequence ID" value="SVC12162.1"/>
    <property type="molecule type" value="Genomic_DNA"/>
</dbReference>
<sequence length="74" mass="8785">MKEYFDNNISIEVFTITPDKKKFTLVDLNLMKDDDNIDREKSKNLSSVKSKEDVKKIIKKRRKLAKLKLKENKV</sequence>
<organism evidence="1">
    <name type="scientific">marine metagenome</name>
    <dbReference type="NCBI Taxonomy" id="408172"/>
    <lineage>
        <taxon>unclassified sequences</taxon>
        <taxon>metagenomes</taxon>
        <taxon>ecological metagenomes</taxon>
    </lineage>
</organism>
<protein>
    <submittedName>
        <fullName evidence="1">Uncharacterized protein</fullName>
    </submittedName>
</protein>
<feature type="non-terminal residue" evidence="1">
    <location>
        <position position="74"/>
    </location>
</feature>
<proteinExistence type="predicted"/>
<reference evidence="1" key="1">
    <citation type="submission" date="2018-05" db="EMBL/GenBank/DDBJ databases">
        <authorList>
            <person name="Lanie J.A."/>
            <person name="Ng W.-L."/>
            <person name="Kazmierczak K.M."/>
            <person name="Andrzejewski T.M."/>
            <person name="Davidsen T.M."/>
            <person name="Wayne K.J."/>
            <person name="Tettelin H."/>
            <person name="Glass J.I."/>
            <person name="Rusch D."/>
            <person name="Podicherti R."/>
            <person name="Tsui H.-C.T."/>
            <person name="Winkler M.E."/>
        </authorList>
    </citation>
    <scope>NUCLEOTIDE SEQUENCE</scope>
</reference>
<accession>A0A382JLD9</accession>
<dbReference type="AlphaFoldDB" id="A0A382JLD9"/>
<gene>
    <name evidence="1" type="ORF">METZ01_LOCUS265016</name>
</gene>
<evidence type="ECO:0000313" key="1">
    <source>
        <dbReference type="EMBL" id="SVC12162.1"/>
    </source>
</evidence>